<dbReference type="EMBL" id="CP133647">
    <property type="protein sequence ID" value="WNH01931.1"/>
    <property type="molecule type" value="Genomic_DNA"/>
</dbReference>
<dbReference type="PROSITE" id="PS51898">
    <property type="entry name" value="TYR_RECOMBINASE"/>
    <property type="match status" value="1"/>
</dbReference>
<dbReference type="Pfam" id="PF00589">
    <property type="entry name" value="Phage_integrase"/>
    <property type="match status" value="1"/>
</dbReference>
<evidence type="ECO:0000256" key="1">
    <source>
        <dbReference type="ARBA" id="ARBA00022829"/>
    </source>
</evidence>
<dbReference type="NCBIfam" id="NF002331">
    <property type="entry name" value="PRK01287.1"/>
    <property type="match status" value="1"/>
</dbReference>
<dbReference type="InterPro" id="IPR044068">
    <property type="entry name" value="CB"/>
</dbReference>
<dbReference type="InterPro" id="IPR011010">
    <property type="entry name" value="DNA_brk_join_enz"/>
</dbReference>
<dbReference type="PROSITE" id="PS51900">
    <property type="entry name" value="CB"/>
    <property type="match status" value="1"/>
</dbReference>
<feature type="domain" description="Core-binding (CB)" evidence="8">
    <location>
        <begin position="10"/>
        <end position="101"/>
    </location>
</feature>
<evidence type="ECO:0000256" key="2">
    <source>
        <dbReference type="ARBA" id="ARBA00022908"/>
    </source>
</evidence>
<evidence type="ECO:0000256" key="5">
    <source>
        <dbReference type="PROSITE-ProRule" id="PRU01248"/>
    </source>
</evidence>
<organism evidence="9 12">
    <name type="scientific">Xenorhabdus griffiniae</name>
    <dbReference type="NCBI Taxonomy" id="351672"/>
    <lineage>
        <taxon>Bacteria</taxon>
        <taxon>Pseudomonadati</taxon>
        <taxon>Pseudomonadota</taxon>
        <taxon>Gammaproteobacteria</taxon>
        <taxon>Enterobacterales</taxon>
        <taxon>Morganellaceae</taxon>
        <taxon>Xenorhabdus</taxon>
    </lineage>
</organism>
<dbReference type="RefSeq" id="WP_189759840.1">
    <property type="nucleotide sequence ID" value="NZ_CAWPOQ010000308.1"/>
</dbReference>
<keyword evidence="2" id="KW-0229">DNA integration</keyword>
<keyword evidence="3 5" id="KW-0238">DNA-binding</keyword>
<feature type="compositionally biased region" description="Polar residues" evidence="6">
    <location>
        <begin position="344"/>
        <end position="357"/>
    </location>
</feature>
<evidence type="ECO:0000313" key="12">
    <source>
        <dbReference type="Proteomes" id="UP001300348"/>
    </source>
</evidence>
<dbReference type="InterPro" id="IPR013762">
    <property type="entry name" value="Integrase-like_cat_sf"/>
</dbReference>
<dbReference type="InterPro" id="IPR002104">
    <property type="entry name" value="Integrase_catalytic"/>
</dbReference>
<feature type="region of interest" description="Disordered" evidence="6">
    <location>
        <begin position="306"/>
        <end position="357"/>
    </location>
</feature>
<dbReference type="InterPro" id="IPR010998">
    <property type="entry name" value="Integrase_recombinase_N"/>
</dbReference>
<proteinExistence type="predicted"/>
<dbReference type="PANTHER" id="PTHR30349:SF81">
    <property type="entry name" value="TYROSINE RECOMBINASE XERC"/>
    <property type="match status" value="1"/>
</dbReference>
<keyword evidence="4" id="KW-0233">DNA recombination</keyword>
<sequence length="357" mass="40589">MTLSHDSSLITLRQQLEAWLDVRALQGSSPKTLETYRAQLRPFVEWCEQRAVHYAPQVSLPLLESWQRYLRSYRKPDGQLYSNNSQRERLSTLRLWFRHLLQRHHILYNPAELLVLPKEEKRLPAQVLSESETEQVLASLDTLTPMGLRNRAILEILWSSGIRRGELRNLRLNDIDFGRGAVMVRQGKGHKDRVIPIGERALDWVDRYVADARPRLTLRDDSGHLFVTKWGKPISPGMLTQIAAEAIREQAQLDKPGACHLFRHSMATQMLDNGADIRHIQAMLGHEKINTTQVYTQVAIKQLKQVHSQTHPAERAPQTQPDADCHTEPPTNGSGRASGESEAKPTSQGTGQSDPPR</sequence>
<evidence type="ECO:0000259" key="7">
    <source>
        <dbReference type="PROSITE" id="PS51898"/>
    </source>
</evidence>
<evidence type="ECO:0000313" key="9">
    <source>
        <dbReference type="EMBL" id="WNH01931.1"/>
    </source>
</evidence>
<name>A0ABY9XH95_9GAMM</name>
<dbReference type="EMBL" id="CP133647">
    <property type="protein sequence ID" value="WNH02429.1"/>
    <property type="molecule type" value="Genomic_DNA"/>
</dbReference>
<evidence type="ECO:0000313" key="11">
    <source>
        <dbReference type="EMBL" id="WNH02429.1"/>
    </source>
</evidence>
<dbReference type="InterPro" id="IPR004107">
    <property type="entry name" value="Integrase_SAM-like_N"/>
</dbReference>
<dbReference type="InterPro" id="IPR050090">
    <property type="entry name" value="Tyrosine_recombinase_XerCD"/>
</dbReference>
<dbReference type="SUPFAM" id="SSF56349">
    <property type="entry name" value="DNA breaking-rejoining enzymes"/>
    <property type="match status" value="1"/>
</dbReference>
<accession>A0ABY9XH95</accession>
<reference evidence="9 12" key="1">
    <citation type="journal article" date="2023" name="Access Microbiol">
        <title>The genome of a steinernematid-associated Pseudomonas piscis bacterium encodes the biosynthesis of insect toxins.</title>
        <authorList>
            <person name="Awori R.M."/>
            <person name="Hendre P."/>
            <person name="Amugune N.O."/>
        </authorList>
    </citation>
    <scope>NUCLEOTIDE SEQUENCE [LARGE SCALE GENOMIC DNA]</scope>
    <source>
        <strain evidence="9 12">97</strain>
    </source>
</reference>
<keyword evidence="1" id="KW-0159">Chromosome partition</keyword>
<dbReference type="Pfam" id="PF02899">
    <property type="entry name" value="Phage_int_SAM_1"/>
    <property type="match status" value="1"/>
</dbReference>
<protein>
    <submittedName>
        <fullName evidence="9">Site-specific tyrosine recombinase XerC</fullName>
    </submittedName>
</protein>
<evidence type="ECO:0000256" key="3">
    <source>
        <dbReference type="ARBA" id="ARBA00023125"/>
    </source>
</evidence>
<evidence type="ECO:0000259" key="8">
    <source>
        <dbReference type="PROSITE" id="PS51900"/>
    </source>
</evidence>
<dbReference type="GeneID" id="88857799"/>
<keyword evidence="12" id="KW-1185">Reference proteome</keyword>
<evidence type="ECO:0000313" key="10">
    <source>
        <dbReference type="EMBL" id="WNH02423.1"/>
    </source>
</evidence>
<dbReference type="Proteomes" id="UP001300348">
    <property type="component" value="Chromosome"/>
</dbReference>
<dbReference type="Gene3D" id="1.10.150.130">
    <property type="match status" value="1"/>
</dbReference>
<evidence type="ECO:0000256" key="6">
    <source>
        <dbReference type="SAM" id="MobiDB-lite"/>
    </source>
</evidence>
<feature type="domain" description="Tyr recombinase" evidence="7">
    <location>
        <begin position="122"/>
        <end position="308"/>
    </location>
</feature>
<dbReference type="PANTHER" id="PTHR30349">
    <property type="entry name" value="PHAGE INTEGRASE-RELATED"/>
    <property type="match status" value="1"/>
</dbReference>
<evidence type="ECO:0000256" key="4">
    <source>
        <dbReference type="ARBA" id="ARBA00023172"/>
    </source>
</evidence>
<dbReference type="Gene3D" id="1.10.443.10">
    <property type="entry name" value="Intergrase catalytic core"/>
    <property type="match status" value="1"/>
</dbReference>
<gene>
    <name evidence="9" type="primary">xerC</name>
    <name evidence="10" type="ORF">QL112_001355</name>
    <name evidence="11" type="ORF">QL112_001390</name>
    <name evidence="9" type="ORF">QL112_019545</name>
</gene>
<feature type="compositionally biased region" description="Polar residues" evidence="6">
    <location>
        <begin position="306"/>
        <end position="321"/>
    </location>
</feature>
<dbReference type="EMBL" id="CP133647">
    <property type="protein sequence ID" value="WNH02423.1"/>
    <property type="molecule type" value="Genomic_DNA"/>
</dbReference>